<gene>
    <name evidence="1" type="ORF">UFOPK4175_00410</name>
</gene>
<proteinExistence type="predicted"/>
<accession>A0A6J7RSC1</accession>
<protein>
    <submittedName>
        <fullName evidence="1">Unannotated protein</fullName>
    </submittedName>
</protein>
<organism evidence="1">
    <name type="scientific">freshwater metagenome</name>
    <dbReference type="NCBI Taxonomy" id="449393"/>
    <lineage>
        <taxon>unclassified sequences</taxon>
        <taxon>metagenomes</taxon>
        <taxon>ecological metagenomes</taxon>
    </lineage>
</organism>
<dbReference type="EMBL" id="CAFBPX010000051">
    <property type="protein sequence ID" value="CAB5031853.1"/>
    <property type="molecule type" value="Genomic_DNA"/>
</dbReference>
<reference evidence="1" key="1">
    <citation type="submission" date="2020-05" db="EMBL/GenBank/DDBJ databases">
        <authorList>
            <person name="Chiriac C."/>
            <person name="Salcher M."/>
            <person name="Ghai R."/>
            <person name="Kavagutti S V."/>
        </authorList>
    </citation>
    <scope>NUCLEOTIDE SEQUENCE</scope>
</reference>
<evidence type="ECO:0000313" key="1">
    <source>
        <dbReference type="EMBL" id="CAB5031853.1"/>
    </source>
</evidence>
<name>A0A6J7RSC1_9ZZZZ</name>
<sequence length="79" mass="8568">MIDCLVCLRLRTIICSDDDHSDVCDLGAAGTHCRERFVAGSVKESDQTAVMVHLVGTDVLRDTASLACNYLGLANRVEQ</sequence>
<dbReference type="AlphaFoldDB" id="A0A6J7RSC1"/>